<feature type="non-terminal residue" evidence="2">
    <location>
        <position position="1"/>
    </location>
</feature>
<accession>A0A5J4PKH8</accession>
<evidence type="ECO:0000313" key="3">
    <source>
        <dbReference type="Proteomes" id="UP000324800"/>
    </source>
</evidence>
<dbReference type="EMBL" id="SNRW01050317">
    <property type="protein sequence ID" value="KAA6309390.1"/>
    <property type="molecule type" value="Genomic_DNA"/>
</dbReference>
<name>A0A5J4PKH8_9EUKA</name>
<feature type="compositionally biased region" description="Basic and acidic residues" evidence="1">
    <location>
        <begin position="61"/>
        <end position="80"/>
    </location>
</feature>
<protein>
    <submittedName>
        <fullName evidence="2">Uncharacterized protein</fullName>
    </submittedName>
</protein>
<organism evidence="2 3">
    <name type="scientific">Streblomastix strix</name>
    <dbReference type="NCBI Taxonomy" id="222440"/>
    <lineage>
        <taxon>Eukaryota</taxon>
        <taxon>Metamonada</taxon>
        <taxon>Preaxostyla</taxon>
        <taxon>Oxymonadida</taxon>
        <taxon>Streblomastigidae</taxon>
        <taxon>Streblomastix</taxon>
    </lineage>
</organism>
<reference evidence="2 3" key="1">
    <citation type="submission" date="2019-03" db="EMBL/GenBank/DDBJ databases">
        <title>Single cell metagenomics reveals metabolic interactions within the superorganism composed of flagellate Streblomastix strix and complex community of Bacteroidetes bacteria on its surface.</title>
        <authorList>
            <person name="Treitli S.C."/>
            <person name="Kolisko M."/>
            <person name="Husnik F."/>
            <person name="Keeling P."/>
            <person name="Hampl V."/>
        </authorList>
    </citation>
    <scope>NUCLEOTIDE SEQUENCE [LARGE SCALE GENOMIC DNA]</scope>
    <source>
        <strain evidence="2">ST1C</strain>
    </source>
</reference>
<gene>
    <name evidence="2" type="ORF">EZS28_056521</name>
</gene>
<proteinExistence type="predicted"/>
<comment type="caution">
    <text evidence="2">The sequence shown here is derived from an EMBL/GenBank/DDBJ whole genome shotgun (WGS) entry which is preliminary data.</text>
</comment>
<sequence length="142" mass="17078">LVDQKSRLSDPPPAGYAEGNVQIRPFIEAHNRGHRFYIHEYQAFWKEYCYELFKRTLQQSDMRKDSPRSPARRHDNVKNDRRNRRDGKTLLAIFDKRTTDKSPKFHRIIIQRRLGFKPQDYSDKLKDRTQEGISFLLTWAQK</sequence>
<evidence type="ECO:0000313" key="2">
    <source>
        <dbReference type="EMBL" id="KAA6309390.1"/>
    </source>
</evidence>
<evidence type="ECO:0000256" key="1">
    <source>
        <dbReference type="SAM" id="MobiDB-lite"/>
    </source>
</evidence>
<dbReference type="Proteomes" id="UP000324800">
    <property type="component" value="Unassembled WGS sequence"/>
</dbReference>
<feature type="non-terminal residue" evidence="2">
    <location>
        <position position="142"/>
    </location>
</feature>
<dbReference type="AlphaFoldDB" id="A0A5J4PKH8"/>
<feature type="region of interest" description="Disordered" evidence="1">
    <location>
        <begin position="60"/>
        <end position="84"/>
    </location>
</feature>